<accession>A0ABS4IQW6</accession>
<reference evidence="1 2" key="1">
    <citation type="submission" date="2021-03" db="EMBL/GenBank/DDBJ databases">
        <title>Genomic Encyclopedia of Type Strains, Phase IV (KMG-IV): sequencing the most valuable type-strain genomes for metagenomic binning, comparative biology and taxonomic classification.</title>
        <authorList>
            <person name="Goeker M."/>
        </authorList>
    </citation>
    <scope>NUCLEOTIDE SEQUENCE [LARGE SCALE GENOMIC DNA]</scope>
    <source>
        <strain evidence="1 2">DSM 26048</strain>
    </source>
</reference>
<dbReference type="EMBL" id="JAGGLB010000003">
    <property type="protein sequence ID" value="MBP1989957.1"/>
    <property type="molecule type" value="Genomic_DNA"/>
</dbReference>
<dbReference type="Proteomes" id="UP001519287">
    <property type="component" value="Unassembled WGS sequence"/>
</dbReference>
<gene>
    <name evidence="1" type="ORF">J2Z66_001555</name>
</gene>
<name>A0ABS4IQW6_9BACL</name>
<sequence length="36" mass="3895">MKDLLMIFILAGAFLLFYGFLAWSGRVVGESGGEGK</sequence>
<protein>
    <submittedName>
        <fullName evidence="1">Uncharacterized protein</fullName>
    </submittedName>
</protein>
<keyword evidence="2" id="KW-1185">Reference proteome</keyword>
<proteinExistence type="predicted"/>
<evidence type="ECO:0000313" key="1">
    <source>
        <dbReference type="EMBL" id="MBP1989957.1"/>
    </source>
</evidence>
<comment type="caution">
    <text evidence="1">The sequence shown here is derived from an EMBL/GenBank/DDBJ whole genome shotgun (WGS) entry which is preliminary data.</text>
</comment>
<organism evidence="1 2">
    <name type="scientific">Paenibacillus eucommiae</name>
    <dbReference type="NCBI Taxonomy" id="1355755"/>
    <lineage>
        <taxon>Bacteria</taxon>
        <taxon>Bacillati</taxon>
        <taxon>Bacillota</taxon>
        <taxon>Bacilli</taxon>
        <taxon>Bacillales</taxon>
        <taxon>Paenibacillaceae</taxon>
        <taxon>Paenibacillus</taxon>
    </lineage>
</organism>
<evidence type="ECO:0000313" key="2">
    <source>
        <dbReference type="Proteomes" id="UP001519287"/>
    </source>
</evidence>